<proteinExistence type="predicted"/>
<reference evidence="1" key="1">
    <citation type="submission" date="2014-11" db="EMBL/GenBank/DDBJ databases">
        <authorList>
            <person name="Amaro Gonzalez C."/>
        </authorList>
    </citation>
    <scope>NUCLEOTIDE SEQUENCE</scope>
</reference>
<reference evidence="1" key="2">
    <citation type="journal article" date="2015" name="Fish Shellfish Immunol.">
        <title>Early steps in the European eel (Anguilla anguilla)-Vibrio vulnificus interaction in the gills: Role of the RtxA13 toxin.</title>
        <authorList>
            <person name="Callol A."/>
            <person name="Pajuelo D."/>
            <person name="Ebbesson L."/>
            <person name="Teles M."/>
            <person name="MacKenzie S."/>
            <person name="Amaro C."/>
        </authorList>
    </citation>
    <scope>NUCLEOTIDE SEQUENCE</scope>
</reference>
<evidence type="ECO:0000313" key="1">
    <source>
        <dbReference type="EMBL" id="JAH85672.1"/>
    </source>
</evidence>
<protein>
    <submittedName>
        <fullName evidence="1">Uncharacterized protein</fullName>
    </submittedName>
</protein>
<name>A0A0E9W5M6_ANGAN</name>
<accession>A0A0E9W5M6</accession>
<dbReference type="EMBL" id="GBXM01022905">
    <property type="protein sequence ID" value="JAH85672.1"/>
    <property type="molecule type" value="Transcribed_RNA"/>
</dbReference>
<dbReference type="AlphaFoldDB" id="A0A0E9W5M6"/>
<organism evidence="1">
    <name type="scientific">Anguilla anguilla</name>
    <name type="common">European freshwater eel</name>
    <name type="synonym">Muraena anguilla</name>
    <dbReference type="NCBI Taxonomy" id="7936"/>
    <lineage>
        <taxon>Eukaryota</taxon>
        <taxon>Metazoa</taxon>
        <taxon>Chordata</taxon>
        <taxon>Craniata</taxon>
        <taxon>Vertebrata</taxon>
        <taxon>Euteleostomi</taxon>
        <taxon>Actinopterygii</taxon>
        <taxon>Neopterygii</taxon>
        <taxon>Teleostei</taxon>
        <taxon>Anguilliformes</taxon>
        <taxon>Anguillidae</taxon>
        <taxon>Anguilla</taxon>
    </lineage>
</organism>
<sequence length="90" mass="10111">MSVWTSLCAWERSHPGKGLKLGKRSKCLSLQNWSSLFFIIFLAVCNHDHAVAPIATSVVFLGERRQECAVFRSMWYQLPLLSSEVGLAQA</sequence>